<dbReference type="EMBL" id="CABPRJ010001902">
    <property type="protein sequence ID" value="VVC40286.1"/>
    <property type="molecule type" value="Genomic_DNA"/>
</dbReference>
<proteinExistence type="predicted"/>
<accession>A0A5E4NCT5</accession>
<evidence type="ECO:0000313" key="1">
    <source>
        <dbReference type="EMBL" id="VVC40286.1"/>
    </source>
</evidence>
<dbReference type="AlphaFoldDB" id="A0A5E4NCT5"/>
<keyword evidence="2" id="KW-1185">Reference proteome</keyword>
<name>A0A5E4NCT5_9HEMI</name>
<dbReference type="Proteomes" id="UP000325440">
    <property type="component" value="Unassembled WGS sequence"/>
</dbReference>
<gene>
    <name evidence="1" type="ORF">CINCED_3A018778</name>
</gene>
<evidence type="ECO:0000313" key="2">
    <source>
        <dbReference type="Proteomes" id="UP000325440"/>
    </source>
</evidence>
<sequence length="92" mass="10595">MGTKYENSIKRFQISTKDATRDPTDFTEKKPHKRPDANGVVTVIFSNDRCSKMKKKKKKKGWNEQRPKKNATLVTLICILFHVIKTDGADKD</sequence>
<protein>
    <submittedName>
        <fullName evidence="1">Uncharacterized protein</fullName>
    </submittedName>
</protein>
<reference evidence="1 2" key="1">
    <citation type="submission" date="2019-08" db="EMBL/GenBank/DDBJ databases">
        <authorList>
            <person name="Alioto T."/>
            <person name="Alioto T."/>
            <person name="Gomez Garrido J."/>
        </authorList>
    </citation>
    <scope>NUCLEOTIDE SEQUENCE [LARGE SCALE GENOMIC DNA]</scope>
</reference>
<organism evidence="1 2">
    <name type="scientific">Cinara cedri</name>
    <dbReference type="NCBI Taxonomy" id="506608"/>
    <lineage>
        <taxon>Eukaryota</taxon>
        <taxon>Metazoa</taxon>
        <taxon>Ecdysozoa</taxon>
        <taxon>Arthropoda</taxon>
        <taxon>Hexapoda</taxon>
        <taxon>Insecta</taxon>
        <taxon>Pterygota</taxon>
        <taxon>Neoptera</taxon>
        <taxon>Paraneoptera</taxon>
        <taxon>Hemiptera</taxon>
        <taxon>Sternorrhyncha</taxon>
        <taxon>Aphidomorpha</taxon>
        <taxon>Aphidoidea</taxon>
        <taxon>Aphididae</taxon>
        <taxon>Lachninae</taxon>
        <taxon>Cinara</taxon>
    </lineage>
</organism>